<keyword evidence="1" id="KW-0732">Signal</keyword>
<dbReference type="Proteomes" id="UP000254799">
    <property type="component" value="Unassembled WGS sequence"/>
</dbReference>
<feature type="signal peptide" evidence="1">
    <location>
        <begin position="1"/>
        <end position="23"/>
    </location>
</feature>
<gene>
    <name evidence="2" type="primary">zinT_1</name>
    <name evidence="2" type="ORF">NCTC8849_00144</name>
</gene>
<organism evidence="2 3">
    <name type="scientific">Klebsiella pneumoniae</name>
    <dbReference type="NCBI Taxonomy" id="573"/>
    <lineage>
        <taxon>Bacteria</taxon>
        <taxon>Pseudomonadati</taxon>
        <taxon>Pseudomonadota</taxon>
        <taxon>Gammaproteobacteria</taxon>
        <taxon>Enterobacterales</taxon>
        <taxon>Enterobacteriaceae</taxon>
        <taxon>Klebsiella/Raoultella group</taxon>
        <taxon>Klebsiella</taxon>
        <taxon>Klebsiella pneumoniae complex</taxon>
    </lineage>
</organism>
<reference evidence="2 3" key="1">
    <citation type="submission" date="2018-06" db="EMBL/GenBank/DDBJ databases">
        <authorList>
            <consortium name="Pathogen Informatics"/>
            <person name="Doyle S."/>
        </authorList>
    </citation>
    <scope>NUCLEOTIDE SEQUENCE [LARGE SCALE GENOMIC DNA]</scope>
    <source>
        <strain evidence="2 3">NCTC8849</strain>
    </source>
</reference>
<sequence>MTRKIPLLALGFGMALASAQAFAHGNHSHGPALTEVERQASEGILRIKMCRTAR</sequence>
<keyword evidence="2" id="KW-0449">Lipoprotein</keyword>
<dbReference type="AlphaFoldDB" id="A0A377WAL7"/>
<proteinExistence type="predicted"/>
<dbReference type="EMBL" id="UGLC01000002">
    <property type="protein sequence ID" value="STT51663.1"/>
    <property type="molecule type" value="Genomic_DNA"/>
</dbReference>
<evidence type="ECO:0000256" key="1">
    <source>
        <dbReference type="SAM" id="SignalP"/>
    </source>
</evidence>
<feature type="chain" id="PRO_5016565057" evidence="1">
    <location>
        <begin position="24"/>
        <end position="54"/>
    </location>
</feature>
<protein>
    <submittedName>
        <fullName evidence="2">Zinc-binding lipoprotein ZinT</fullName>
    </submittedName>
</protein>
<evidence type="ECO:0000313" key="3">
    <source>
        <dbReference type="Proteomes" id="UP000254799"/>
    </source>
</evidence>
<name>A0A377WAL7_KLEPN</name>
<evidence type="ECO:0000313" key="2">
    <source>
        <dbReference type="EMBL" id="STT51663.1"/>
    </source>
</evidence>
<accession>A0A377WAL7</accession>